<dbReference type="AlphaFoldDB" id="A0A540KVR9"/>
<dbReference type="Proteomes" id="UP000315295">
    <property type="component" value="Unassembled WGS sequence"/>
</dbReference>
<evidence type="ECO:0000313" key="3">
    <source>
        <dbReference type="Proteomes" id="UP000315295"/>
    </source>
</evidence>
<organism evidence="2 3">
    <name type="scientific">Malus baccata</name>
    <name type="common">Siberian crab apple</name>
    <name type="synonym">Pyrus baccata</name>
    <dbReference type="NCBI Taxonomy" id="106549"/>
    <lineage>
        <taxon>Eukaryota</taxon>
        <taxon>Viridiplantae</taxon>
        <taxon>Streptophyta</taxon>
        <taxon>Embryophyta</taxon>
        <taxon>Tracheophyta</taxon>
        <taxon>Spermatophyta</taxon>
        <taxon>Magnoliopsida</taxon>
        <taxon>eudicotyledons</taxon>
        <taxon>Gunneridae</taxon>
        <taxon>Pentapetalae</taxon>
        <taxon>rosids</taxon>
        <taxon>fabids</taxon>
        <taxon>Rosales</taxon>
        <taxon>Rosaceae</taxon>
        <taxon>Amygdaloideae</taxon>
        <taxon>Maleae</taxon>
        <taxon>Malus</taxon>
    </lineage>
</organism>
<sequence>MDKRFQPVHDFTIDVEFGARMVTIDGHLETARQADVGLDVGDRVEDLEDGKQATSMRLPILLKNEETKEGQQQPHKKRSSQGLSPRQWRQW</sequence>
<evidence type="ECO:0000313" key="2">
    <source>
        <dbReference type="EMBL" id="TQD78318.1"/>
    </source>
</evidence>
<dbReference type="EMBL" id="VIEB01000913">
    <property type="protein sequence ID" value="TQD78318.1"/>
    <property type="molecule type" value="Genomic_DNA"/>
</dbReference>
<keyword evidence="3" id="KW-1185">Reference proteome</keyword>
<dbReference type="STRING" id="106549.A0A540KVR9"/>
<feature type="compositionally biased region" description="Polar residues" evidence="1">
    <location>
        <begin position="80"/>
        <end position="91"/>
    </location>
</feature>
<proteinExistence type="predicted"/>
<reference evidence="2 3" key="1">
    <citation type="journal article" date="2019" name="G3 (Bethesda)">
        <title>Sequencing of a Wild Apple (Malus baccata) Genome Unravels the Differences Between Cultivated and Wild Apple Species Regarding Disease Resistance and Cold Tolerance.</title>
        <authorList>
            <person name="Chen X."/>
        </authorList>
    </citation>
    <scope>NUCLEOTIDE SEQUENCE [LARGE SCALE GENOMIC DNA]</scope>
    <source>
        <strain evidence="3">cv. Shandingzi</strain>
        <tissue evidence="2">Leaves</tissue>
    </source>
</reference>
<accession>A0A540KVR9</accession>
<comment type="caution">
    <text evidence="2">The sequence shown here is derived from an EMBL/GenBank/DDBJ whole genome shotgun (WGS) entry which is preliminary data.</text>
</comment>
<protein>
    <submittedName>
        <fullName evidence="2">Uncharacterized protein</fullName>
    </submittedName>
</protein>
<evidence type="ECO:0000256" key="1">
    <source>
        <dbReference type="SAM" id="MobiDB-lite"/>
    </source>
</evidence>
<name>A0A540KVR9_MALBA</name>
<feature type="region of interest" description="Disordered" evidence="1">
    <location>
        <begin position="47"/>
        <end position="91"/>
    </location>
</feature>
<gene>
    <name evidence="2" type="ORF">C1H46_036123</name>
</gene>